<proteinExistence type="predicted"/>
<dbReference type="EMBL" id="VLKE01000001">
    <property type="protein sequence ID" value="TWH70128.1"/>
    <property type="molecule type" value="Genomic_DNA"/>
</dbReference>
<sequence length="272" mass="30578">MATASDYVLNELRLLRASLGLSQEEFGRTIGYSGSHVSSVETGGRPPTKEYMEAVDRAHDPAYQPGREGRFMRMLRDLAKLDVTPTWLREWIQFEREATTLRWFELAYVPGLLQTERYARATLAGGRFDADEVERIVASRLERQAILTSEKPPQLIAVLDEGILRRPVLDQPGLMAEQCEHLLALAAREHVQVHVVPVDAGMYLGLAGQFIIADLPDGARVAHADNQLKVEIVDAPVDVAKLARTWEIVRNEALPRRQSIELIKEVTKSWTC</sequence>
<accession>A0A562IH24</accession>
<evidence type="ECO:0000313" key="3">
    <source>
        <dbReference type="Proteomes" id="UP000319825"/>
    </source>
</evidence>
<evidence type="ECO:0000259" key="1">
    <source>
        <dbReference type="PROSITE" id="PS50943"/>
    </source>
</evidence>
<dbReference type="InterPro" id="IPR043917">
    <property type="entry name" value="DUF5753"/>
</dbReference>
<dbReference type="AlphaFoldDB" id="A0A562IH24"/>
<dbReference type="SUPFAM" id="SSF47413">
    <property type="entry name" value="lambda repressor-like DNA-binding domains"/>
    <property type="match status" value="1"/>
</dbReference>
<reference evidence="2 3" key="1">
    <citation type="submission" date="2019-07" db="EMBL/GenBank/DDBJ databases">
        <title>R&amp;d 2014.</title>
        <authorList>
            <person name="Klenk H.-P."/>
        </authorList>
    </citation>
    <scope>NUCLEOTIDE SEQUENCE [LARGE SCALE GENOMIC DNA]</scope>
    <source>
        <strain evidence="2 3">DSM 43868</strain>
    </source>
</reference>
<name>A0A562IH24_MICOL</name>
<dbReference type="PROSITE" id="PS50943">
    <property type="entry name" value="HTH_CROC1"/>
    <property type="match status" value="1"/>
</dbReference>
<protein>
    <submittedName>
        <fullName evidence="2">Helix-turn-helix protein</fullName>
    </submittedName>
</protein>
<dbReference type="InterPro" id="IPR010982">
    <property type="entry name" value="Lambda_DNA-bd_dom_sf"/>
</dbReference>
<dbReference type="CDD" id="cd00093">
    <property type="entry name" value="HTH_XRE"/>
    <property type="match status" value="1"/>
</dbReference>
<dbReference type="OrthoDB" id="3422637at2"/>
<evidence type="ECO:0000313" key="2">
    <source>
        <dbReference type="EMBL" id="TWH70128.1"/>
    </source>
</evidence>
<comment type="caution">
    <text evidence="2">The sequence shown here is derived from an EMBL/GenBank/DDBJ whole genome shotgun (WGS) entry which is preliminary data.</text>
</comment>
<dbReference type="Pfam" id="PF19054">
    <property type="entry name" value="DUF5753"/>
    <property type="match status" value="1"/>
</dbReference>
<dbReference type="SMART" id="SM00530">
    <property type="entry name" value="HTH_XRE"/>
    <property type="match status" value="1"/>
</dbReference>
<dbReference type="Gene3D" id="1.10.260.40">
    <property type="entry name" value="lambda repressor-like DNA-binding domains"/>
    <property type="match status" value="1"/>
</dbReference>
<feature type="domain" description="HTH cro/C1-type" evidence="1">
    <location>
        <begin position="12"/>
        <end position="64"/>
    </location>
</feature>
<dbReference type="Pfam" id="PF13560">
    <property type="entry name" value="HTH_31"/>
    <property type="match status" value="1"/>
</dbReference>
<dbReference type="GO" id="GO:0003677">
    <property type="term" value="F:DNA binding"/>
    <property type="evidence" value="ECO:0007669"/>
    <property type="project" value="InterPro"/>
</dbReference>
<dbReference type="RefSeq" id="WP_145776490.1">
    <property type="nucleotide sequence ID" value="NZ_BAAATQ010000219.1"/>
</dbReference>
<keyword evidence="3" id="KW-1185">Reference proteome</keyword>
<organism evidence="2 3">
    <name type="scientific">Micromonospora olivasterospora</name>
    <dbReference type="NCBI Taxonomy" id="1880"/>
    <lineage>
        <taxon>Bacteria</taxon>
        <taxon>Bacillati</taxon>
        <taxon>Actinomycetota</taxon>
        <taxon>Actinomycetes</taxon>
        <taxon>Micromonosporales</taxon>
        <taxon>Micromonosporaceae</taxon>
        <taxon>Micromonospora</taxon>
    </lineage>
</organism>
<gene>
    <name evidence="2" type="ORF">JD77_05149</name>
</gene>
<dbReference type="Proteomes" id="UP000319825">
    <property type="component" value="Unassembled WGS sequence"/>
</dbReference>
<dbReference type="InterPro" id="IPR001387">
    <property type="entry name" value="Cro/C1-type_HTH"/>
</dbReference>